<dbReference type="GO" id="GO:0044877">
    <property type="term" value="F:protein-containing complex binding"/>
    <property type="evidence" value="ECO:0007669"/>
    <property type="project" value="TreeGrafter"/>
</dbReference>
<evidence type="ECO:0000313" key="7">
    <source>
        <dbReference type="EMBL" id="CAD5112541.1"/>
    </source>
</evidence>
<dbReference type="AlphaFoldDB" id="A0A7I8V8I1"/>
<comment type="subunit">
    <text evidence="5">Complex I is composed of 45 different subunits. This a component of the hydrophobic protein fraction. Interacts with BLOC1S1. Interacts with SLC2A4. Interacts with CLOCK. Interacts with RAB5IF.</text>
</comment>
<dbReference type="OrthoDB" id="275457at2759"/>
<proteinExistence type="inferred from homology"/>
<evidence type="ECO:0000256" key="3">
    <source>
        <dbReference type="ARBA" id="ARBA00042000"/>
    </source>
</evidence>
<protein>
    <recommendedName>
        <fullName evidence="2">NADH dehydrogenase [ubiquinone] 1 alpha subcomplex subunit 9, mitochondrial</fullName>
    </recommendedName>
    <alternativeName>
        <fullName evidence="4">Complex I-39kD</fullName>
    </alternativeName>
    <alternativeName>
        <fullName evidence="3">NADH-ubiquinone oxidoreductase 39 kDa subunit</fullName>
    </alternativeName>
</protein>
<dbReference type="PANTHER" id="PTHR12126">
    <property type="entry name" value="NADH-UBIQUINONE OXIDOREDUCTASE 39 KDA SUBUNIT-RELATED"/>
    <property type="match status" value="1"/>
</dbReference>
<dbReference type="GO" id="GO:0005739">
    <property type="term" value="C:mitochondrion"/>
    <property type="evidence" value="ECO:0007669"/>
    <property type="project" value="TreeGrafter"/>
</dbReference>
<dbReference type="Proteomes" id="UP000549394">
    <property type="component" value="Unassembled WGS sequence"/>
</dbReference>
<dbReference type="Gene3D" id="3.40.50.720">
    <property type="entry name" value="NAD(P)-binding Rossmann-like Domain"/>
    <property type="match status" value="1"/>
</dbReference>
<sequence>MAVSFSAKTLLQNSLSRSAPSAVGLLQKRNESTEFVSAQPSQNLANVRRGTGGRSSFSGLVCTVFGASGFLGRYVVNQLGKIGSQVVIPYRGEPYFARQLKLAGDLGQILFMPFELRDEEAIRKCMKYSNVVVNLIGCDWETKNFKFDEVNNEGARRLAKIAKEQGVEKFIQFSSINSSPNPPSFYKQGGSKYLSTKYAGELAVREEFPEAIILKLADVYGQEDRFLRYYASFYRRSFKMLPLYKQGLETIKMPIHCTDVSKATIKAILDPESNGKTFEIVGPKAYVLNDLVEYFYKVMRYPHIRKTPVHPLFRLKVKWMSMMPSYPILSDDKLEREFVSDKITGNPGLADLGITPINLEDRIHWELMPYRKYNYYEPKVGEFPNPDPPPNLGAPRPVFI</sequence>
<dbReference type="Pfam" id="PF01370">
    <property type="entry name" value="Epimerase"/>
    <property type="match status" value="1"/>
</dbReference>
<evidence type="ECO:0000313" key="8">
    <source>
        <dbReference type="Proteomes" id="UP000549394"/>
    </source>
</evidence>
<keyword evidence="8" id="KW-1185">Reference proteome</keyword>
<reference evidence="7 8" key="1">
    <citation type="submission" date="2020-08" db="EMBL/GenBank/DDBJ databases">
        <authorList>
            <person name="Hejnol A."/>
        </authorList>
    </citation>
    <scope>NUCLEOTIDE SEQUENCE [LARGE SCALE GENOMIC DNA]</scope>
</reference>
<feature type="domain" description="NAD-dependent epimerase/dehydratase" evidence="6">
    <location>
        <begin position="63"/>
        <end position="277"/>
    </location>
</feature>
<dbReference type="PANTHER" id="PTHR12126:SF11">
    <property type="entry name" value="NADH DEHYDROGENASE [UBIQUINONE] 1 ALPHA SUBCOMPLEX SUBUNIT 9, MITOCHONDRIAL"/>
    <property type="match status" value="1"/>
</dbReference>
<dbReference type="InterPro" id="IPR001509">
    <property type="entry name" value="Epimerase_deHydtase"/>
</dbReference>
<evidence type="ECO:0000259" key="6">
    <source>
        <dbReference type="Pfam" id="PF01370"/>
    </source>
</evidence>
<dbReference type="CDD" id="cd05271">
    <property type="entry name" value="NDUFA9_like_SDR_a"/>
    <property type="match status" value="1"/>
</dbReference>
<comment type="caution">
    <text evidence="7">The sequence shown here is derived from an EMBL/GenBank/DDBJ whole genome shotgun (WGS) entry which is preliminary data.</text>
</comment>
<organism evidence="7 8">
    <name type="scientific">Dimorphilus gyrociliatus</name>
    <dbReference type="NCBI Taxonomy" id="2664684"/>
    <lineage>
        <taxon>Eukaryota</taxon>
        <taxon>Metazoa</taxon>
        <taxon>Spiralia</taxon>
        <taxon>Lophotrochozoa</taxon>
        <taxon>Annelida</taxon>
        <taxon>Polychaeta</taxon>
        <taxon>Polychaeta incertae sedis</taxon>
        <taxon>Dinophilidae</taxon>
        <taxon>Dimorphilus</taxon>
    </lineage>
</organism>
<name>A0A7I8V8I1_9ANNE</name>
<dbReference type="EMBL" id="CAJFCJ010000002">
    <property type="protein sequence ID" value="CAD5112541.1"/>
    <property type="molecule type" value="Genomic_DNA"/>
</dbReference>
<dbReference type="SUPFAM" id="SSF51735">
    <property type="entry name" value="NAD(P)-binding Rossmann-fold domains"/>
    <property type="match status" value="1"/>
</dbReference>
<dbReference type="InterPro" id="IPR036291">
    <property type="entry name" value="NAD(P)-bd_dom_sf"/>
</dbReference>
<dbReference type="InterPro" id="IPR051207">
    <property type="entry name" value="ComplexI_NDUFA9_subunit"/>
</dbReference>
<evidence type="ECO:0000256" key="4">
    <source>
        <dbReference type="ARBA" id="ARBA00043145"/>
    </source>
</evidence>
<evidence type="ECO:0000256" key="2">
    <source>
        <dbReference type="ARBA" id="ARBA00040720"/>
    </source>
</evidence>
<comment type="similarity">
    <text evidence="1">Belongs to the complex I NDUFA9 subunit family.</text>
</comment>
<gene>
    <name evidence="7" type="ORF">DGYR_LOCUS1668</name>
</gene>
<accession>A0A7I8V8I1</accession>
<evidence type="ECO:0000256" key="1">
    <source>
        <dbReference type="ARBA" id="ARBA00038501"/>
    </source>
</evidence>
<evidence type="ECO:0000256" key="5">
    <source>
        <dbReference type="ARBA" id="ARBA00046455"/>
    </source>
</evidence>